<reference evidence="2" key="1">
    <citation type="submission" date="2016-10" db="EMBL/GenBank/DDBJ databases">
        <authorList>
            <person name="Varghese N."/>
            <person name="Submissions S."/>
        </authorList>
    </citation>
    <scope>NUCLEOTIDE SEQUENCE [LARGE SCALE GENOMIC DNA]</scope>
    <source>
        <strain evidence="2">DSM 16858</strain>
    </source>
</reference>
<sequence length="90" mass="10359">MIKELGAQEGDAVLDSEIIFSWFQSLAVIPVEEAARLVSLPDWRSIPVETLLKLRHIKSALNTLSYISETEMVRKHPELNDWFLLRSRLP</sequence>
<protein>
    <submittedName>
        <fullName evidence="1">Uncharacterized protein</fullName>
    </submittedName>
</protein>
<dbReference type="AlphaFoldDB" id="A0A1I0JIK1"/>
<keyword evidence="2" id="KW-1185">Reference proteome</keyword>
<dbReference type="Proteomes" id="UP000199181">
    <property type="component" value="Unassembled WGS sequence"/>
</dbReference>
<dbReference type="EMBL" id="FOIJ01000007">
    <property type="protein sequence ID" value="SEU10174.1"/>
    <property type="molecule type" value="Genomic_DNA"/>
</dbReference>
<organism evidence="1 2">
    <name type="scientific">Stigmatella erecta</name>
    <dbReference type="NCBI Taxonomy" id="83460"/>
    <lineage>
        <taxon>Bacteria</taxon>
        <taxon>Pseudomonadati</taxon>
        <taxon>Myxococcota</taxon>
        <taxon>Myxococcia</taxon>
        <taxon>Myxococcales</taxon>
        <taxon>Cystobacterineae</taxon>
        <taxon>Archangiaceae</taxon>
        <taxon>Stigmatella</taxon>
    </lineage>
</organism>
<evidence type="ECO:0000313" key="1">
    <source>
        <dbReference type="EMBL" id="SEU10174.1"/>
    </source>
</evidence>
<evidence type="ECO:0000313" key="2">
    <source>
        <dbReference type="Proteomes" id="UP000199181"/>
    </source>
</evidence>
<accession>A0A1I0JIK1</accession>
<gene>
    <name evidence="1" type="ORF">SAMN05443639_107323</name>
</gene>
<name>A0A1I0JIK1_9BACT</name>
<proteinExistence type="predicted"/>